<dbReference type="AlphaFoldDB" id="A0A1G7IV60"/>
<evidence type="ECO:0000313" key="1">
    <source>
        <dbReference type="EMBL" id="SDF16557.1"/>
    </source>
</evidence>
<gene>
    <name evidence="1" type="ORF">SAMN05421636_11443</name>
</gene>
<dbReference type="STRING" id="641691.SAMN05421636_11443"/>
<protein>
    <recommendedName>
        <fullName evidence="3">Addiction module component</fullName>
    </recommendedName>
</protein>
<proteinExistence type="predicted"/>
<dbReference type="Proteomes" id="UP000199109">
    <property type="component" value="Unassembled WGS sequence"/>
</dbReference>
<dbReference type="EMBL" id="FNAO01000014">
    <property type="protein sequence ID" value="SDF16557.1"/>
    <property type="molecule type" value="Genomic_DNA"/>
</dbReference>
<dbReference type="RefSeq" id="WP_091874108.1">
    <property type="nucleotide sequence ID" value="NZ_FNAO01000014.1"/>
</dbReference>
<reference evidence="1 2" key="1">
    <citation type="submission" date="2016-10" db="EMBL/GenBank/DDBJ databases">
        <authorList>
            <person name="de Groot N.N."/>
        </authorList>
    </citation>
    <scope>NUCLEOTIDE SEQUENCE [LARGE SCALE GENOMIC DNA]</scope>
    <source>
        <strain evidence="1 2">DSM 23421</strain>
    </source>
</reference>
<keyword evidence="2" id="KW-1185">Reference proteome</keyword>
<sequence>MDLQTRKLSLIQEILHIQNEDIINGLDKMLKKRKAELYEKNLKPMSMEQFNADIDQSLEDSANDRVITAKELKEEIKKWN</sequence>
<evidence type="ECO:0000313" key="2">
    <source>
        <dbReference type="Proteomes" id="UP000199109"/>
    </source>
</evidence>
<name>A0A1G7IV60_9FLAO</name>
<accession>A0A1G7IV60</accession>
<dbReference type="OrthoDB" id="773198at2"/>
<organism evidence="1 2">
    <name type="scientific">Pricia antarctica</name>
    <dbReference type="NCBI Taxonomy" id="641691"/>
    <lineage>
        <taxon>Bacteria</taxon>
        <taxon>Pseudomonadati</taxon>
        <taxon>Bacteroidota</taxon>
        <taxon>Flavobacteriia</taxon>
        <taxon>Flavobacteriales</taxon>
        <taxon>Flavobacteriaceae</taxon>
        <taxon>Pricia</taxon>
    </lineage>
</organism>
<evidence type="ECO:0008006" key="3">
    <source>
        <dbReference type="Google" id="ProtNLM"/>
    </source>
</evidence>